<feature type="region of interest" description="Disordered" evidence="2">
    <location>
        <begin position="23"/>
        <end position="50"/>
    </location>
</feature>
<evidence type="ECO:0000313" key="5">
    <source>
        <dbReference type="Proteomes" id="UP001432322"/>
    </source>
</evidence>
<feature type="compositionally biased region" description="Acidic residues" evidence="2">
    <location>
        <begin position="230"/>
        <end position="244"/>
    </location>
</feature>
<evidence type="ECO:0000256" key="2">
    <source>
        <dbReference type="SAM" id="MobiDB-lite"/>
    </source>
</evidence>
<dbReference type="EMBL" id="BTSY01000005">
    <property type="protein sequence ID" value="GMT30042.1"/>
    <property type="molecule type" value="Genomic_DNA"/>
</dbReference>
<feature type="compositionally biased region" description="Low complexity" evidence="2">
    <location>
        <begin position="88"/>
        <end position="110"/>
    </location>
</feature>
<evidence type="ECO:0000259" key="3">
    <source>
        <dbReference type="PROSITE" id="PS50102"/>
    </source>
</evidence>
<dbReference type="InterPro" id="IPR000504">
    <property type="entry name" value="RRM_dom"/>
</dbReference>
<evidence type="ECO:0000313" key="4">
    <source>
        <dbReference type="EMBL" id="GMT30042.1"/>
    </source>
</evidence>
<keyword evidence="5" id="KW-1185">Reference proteome</keyword>
<name>A0AAV5WJI5_9BILA</name>
<keyword evidence="1" id="KW-0694">RNA-binding</keyword>
<feature type="region of interest" description="Disordered" evidence="2">
    <location>
        <begin position="82"/>
        <end position="126"/>
    </location>
</feature>
<accession>A0AAV5WJI5</accession>
<sequence>SLRQLQQSKSCSSCDNSLKQVVSPSVTVSTPRFDTPTSEPNVACPPSDTVSNRCHSSDTIYSHSTTPALAYLQKRRSRRGEAACSSTASVQQLQHRQQRSQSASIVSRRSTGSRRRPPHQPILMDPTRDYSAEATKGAVVVYNVPFAVSSAQLLQFLARIGPVSDLHWPVFTRVTEEHYAVARYEDEESARRSAAILCGSLLEGAAVIVRRAKYWYTPNSLEKGKRRQEEEGEEVTVVDEDEVD</sequence>
<organism evidence="4 5">
    <name type="scientific">Pristionchus fissidentatus</name>
    <dbReference type="NCBI Taxonomy" id="1538716"/>
    <lineage>
        <taxon>Eukaryota</taxon>
        <taxon>Metazoa</taxon>
        <taxon>Ecdysozoa</taxon>
        <taxon>Nematoda</taxon>
        <taxon>Chromadorea</taxon>
        <taxon>Rhabditida</taxon>
        <taxon>Rhabditina</taxon>
        <taxon>Diplogasteromorpha</taxon>
        <taxon>Diplogasteroidea</taxon>
        <taxon>Neodiplogasteridae</taxon>
        <taxon>Pristionchus</taxon>
    </lineage>
</organism>
<dbReference type="AlphaFoldDB" id="A0AAV5WJI5"/>
<dbReference type="Proteomes" id="UP001432322">
    <property type="component" value="Unassembled WGS sequence"/>
</dbReference>
<feature type="region of interest" description="Disordered" evidence="2">
    <location>
        <begin position="222"/>
        <end position="244"/>
    </location>
</feature>
<feature type="domain" description="RRM" evidence="3">
    <location>
        <begin position="137"/>
        <end position="214"/>
    </location>
</feature>
<dbReference type="GO" id="GO:0003723">
    <property type="term" value="F:RNA binding"/>
    <property type="evidence" value="ECO:0007669"/>
    <property type="project" value="UniProtKB-UniRule"/>
</dbReference>
<reference evidence="4" key="1">
    <citation type="submission" date="2023-10" db="EMBL/GenBank/DDBJ databases">
        <title>Genome assembly of Pristionchus species.</title>
        <authorList>
            <person name="Yoshida K."/>
            <person name="Sommer R.J."/>
        </authorList>
    </citation>
    <scope>NUCLEOTIDE SEQUENCE</scope>
    <source>
        <strain evidence="4">RS5133</strain>
    </source>
</reference>
<dbReference type="PROSITE" id="PS50102">
    <property type="entry name" value="RRM"/>
    <property type="match status" value="1"/>
</dbReference>
<feature type="non-terminal residue" evidence="4">
    <location>
        <position position="1"/>
    </location>
</feature>
<dbReference type="Gene3D" id="3.30.70.330">
    <property type="match status" value="1"/>
</dbReference>
<dbReference type="CDD" id="cd00590">
    <property type="entry name" value="RRM_SF"/>
    <property type="match status" value="1"/>
</dbReference>
<dbReference type="SUPFAM" id="SSF54928">
    <property type="entry name" value="RNA-binding domain, RBD"/>
    <property type="match status" value="1"/>
</dbReference>
<dbReference type="InterPro" id="IPR012677">
    <property type="entry name" value="Nucleotide-bd_a/b_plait_sf"/>
</dbReference>
<comment type="caution">
    <text evidence="4">The sequence shown here is derived from an EMBL/GenBank/DDBJ whole genome shotgun (WGS) entry which is preliminary data.</text>
</comment>
<gene>
    <name evidence="4" type="ORF">PFISCL1PPCAC_21339</name>
</gene>
<protein>
    <recommendedName>
        <fullName evidence="3">RRM domain-containing protein</fullName>
    </recommendedName>
</protein>
<dbReference type="InterPro" id="IPR035979">
    <property type="entry name" value="RBD_domain_sf"/>
</dbReference>
<evidence type="ECO:0000256" key="1">
    <source>
        <dbReference type="PROSITE-ProRule" id="PRU00176"/>
    </source>
</evidence>
<proteinExistence type="predicted"/>